<dbReference type="Proteomes" id="UP000251891">
    <property type="component" value="Unassembled WGS sequence"/>
</dbReference>
<dbReference type="AlphaFoldDB" id="A0A365H238"/>
<organism evidence="7 8">
    <name type="scientific">Actinomadura craniellae</name>
    <dbReference type="NCBI Taxonomy" id="2231787"/>
    <lineage>
        <taxon>Bacteria</taxon>
        <taxon>Bacillati</taxon>
        <taxon>Actinomycetota</taxon>
        <taxon>Actinomycetes</taxon>
        <taxon>Streptosporangiales</taxon>
        <taxon>Thermomonosporaceae</taxon>
        <taxon>Actinomadura</taxon>
    </lineage>
</organism>
<reference evidence="7 8" key="1">
    <citation type="submission" date="2018-06" db="EMBL/GenBank/DDBJ databases">
        <title>Actinomadura craniellae sp. nov. isolated from marine sponge Craniella sp.</title>
        <authorList>
            <person name="Li L."/>
            <person name="Xu Q.H."/>
            <person name="Lin H.W."/>
            <person name="Lu Y.H."/>
        </authorList>
    </citation>
    <scope>NUCLEOTIDE SEQUENCE [LARGE SCALE GENOMIC DNA]</scope>
    <source>
        <strain evidence="7 8">LHW63021</strain>
    </source>
</reference>
<feature type="transmembrane region" description="Helical" evidence="5">
    <location>
        <begin position="92"/>
        <end position="110"/>
    </location>
</feature>
<dbReference type="InterPro" id="IPR052185">
    <property type="entry name" value="IPC_Synthase-Related"/>
</dbReference>
<dbReference type="RefSeq" id="WP_111869851.1">
    <property type="nucleotide sequence ID" value="NZ_QLYX01000010.1"/>
</dbReference>
<keyword evidence="2 5" id="KW-0812">Transmembrane</keyword>
<feature type="transmembrane region" description="Helical" evidence="5">
    <location>
        <begin position="230"/>
        <end position="248"/>
    </location>
</feature>
<dbReference type="PANTHER" id="PTHR31310:SF7">
    <property type="entry name" value="PA-PHOSPHATASE RELATED-FAMILY PROTEIN DDB_G0268928"/>
    <property type="match status" value="1"/>
</dbReference>
<comment type="caution">
    <text evidence="7">The sequence shown here is derived from an EMBL/GenBank/DDBJ whole genome shotgun (WGS) entry which is preliminary data.</text>
</comment>
<evidence type="ECO:0000256" key="4">
    <source>
        <dbReference type="ARBA" id="ARBA00023136"/>
    </source>
</evidence>
<evidence type="ECO:0000256" key="2">
    <source>
        <dbReference type="ARBA" id="ARBA00022692"/>
    </source>
</evidence>
<dbReference type="Pfam" id="PF14378">
    <property type="entry name" value="PAP2_3"/>
    <property type="match status" value="1"/>
</dbReference>
<comment type="subcellular location">
    <subcellularLocation>
        <location evidence="1">Membrane</location>
        <topology evidence="1">Multi-pass membrane protein</topology>
    </subcellularLocation>
</comment>
<dbReference type="PANTHER" id="PTHR31310">
    <property type="match status" value="1"/>
</dbReference>
<evidence type="ECO:0000256" key="5">
    <source>
        <dbReference type="SAM" id="Phobius"/>
    </source>
</evidence>
<keyword evidence="8" id="KW-1185">Reference proteome</keyword>
<dbReference type="OrthoDB" id="5241565at2"/>
<evidence type="ECO:0000256" key="1">
    <source>
        <dbReference type="ARBA" id="ARBA00004141"/>
    </source>
</evidence>
<dbReference type="InterPro" id="IPR026841">
    <property type="entry name" value="Aur1/Ipt1"/>
</dbReference>
<evidence type="ECO:0000313" key="7">
    <source>
        <dbReference type="EMBL" id="RAY13157.1"/>
    </source>
</evidence>
<evidence type="ECO:0000313" key="8">
    <source>
        <dbReference type="Proteomes" id="UP000251891"/>
    </source>
</evidence>
<dbReference type="GO" id="GO:0016020">
    <property type="term" value="C:membrane"/>
    <property type="evidence" value="ECO:0007669"/>
    <property type="project" value="UniProtKB-SubCell"/>
</dbReference>
<keyword evidence="3 5" id="KW-1133">Transmembrane helix</keyword>
<feature type="domain" description="Inositolphosphotransferase Aur1/Ipt1" evidence="6">
    <location>
        <begin position="60"/>
        <end position="237"/>
    </location>
</feature>
<feature type="transmembrane region" description="Helical" evidence="5">
    <location>
        <begin position="122"/>
        <end position="141"/>
    </location>
</feature>
<feature type="transmembrane region" description="Helical" evidence="5">
    <location>
        <begin position="203"/>
        <end position="224"/>
    </location>
</feature>
<sequence>MVRSAVAPAAKTSVTTPVGGAGRPRWWAEILLIAVCYVAYSFVRNLVPSDHAGSVQRAYQLLEAQRALHLDIELAVNRFFVDVHWLGVAANYYYATLHFGVTAGVLLWLYVRHPSRYVTYRWLLFSTTVTALIGFWFFPLAPPRMLPGYVDTVIAFNTWGLYDSSPVATVSNQYAAMPSLHTAWSLWCCLAVLAIVRRTWVKVLAVAYPVVTVVVILGTANHFILDAVAGAGLLVACQATGIAGLVVYRRRAAAPAAAG</sequence>
<feature type="transmembrane region" description="Helical" evidence="5">
    <location>
        <begin position="174"/>
        <end position="196"/>
    </location>
</feature>
<feature type="transmembrane region" description="Helical" evidence="5">
    <location>
        <begin position="26"/>
        <end position="43"/>
    </location>
</feature>
<dbReference type="CDD" id="cd03386">
    <property type="entry name" value="PAP2_Aur1_like"/>
    <property type="match status" value="1"/>
</dbReference>
<accession>A0A365H238</accession>
<proteinExistence type="predicted"/>
<evidence type="ECO:0000256" key="3">
    <source>
        <dbReference type="ARBA" id="ARBA00022989"/>
    </source>
</evidence>
<evidence type="ECO:0000259" key="6">
    <source>
        <dbReference type="Pfam" id="PF14378"/>
    </source>
</evidence>
<name>A0A365H238_9ACTN</name>
<protein>
    <submittedName>
        <fullName evidence="7">PAP2 family protein</fullName>
    </submittedName>
</protein>
<dbReference type="EMBL" id="QLYX01000010">
    <property type="protein sequence ID" value="RAY13157.1"/>
    <property type="molecule type" value="Genomic_DNA"/>
</dbReference>
<gene>
    <name evidence="7" type="ORF">DPM19_21960</name>
</gene>
<keyword evidence="4 5" id="KW-0472">Membrane</keyword>